<evidence type="ECO:0000313" key="2">
    <source>
        <dbReference type="EMBL" id="MDM7885646.1"/>
    </source>
</evidence>
<name>A0ABT7T7V5_9MICO</name>
<gene>
    <name evidence="2" type="ORF">QUG92_11080</name>
</gene>
<reference evidence="2 3" key="1">
    <citation type="submission" date="2023-06" db="EMBL/GenBank/DDBJ databases">
        <authorList>
            <person name="Feng G."/>
            <person name="Li J."/>
            <person name="Zhu H."/>
        </authorList>
    </citation>
    <scope>NUCLEOTIDE SEQUENCE [LARGE SCALE GENOMIC DNA]</scope>
    <source>
        <strain evidence="2 3">RHCKG23</strain>
    </source>
</reference>
<sequence>MTSWWDRTDPLDRAELTNRMPAGLLESWWNVIAGAALMIGLPIIVLSGGFDAARVAFALFCLAIMVALELVFLRKLVQRLAGRRALRAERESDS</sequence>
<accession>A0ABT7T7V5</accession>
<protein>
    <submittedName>
        <fullName evidence="2">Uncharacterized protein</fullName>
    </submittedName>
</protein>
<keyword evidence="1" id="KW-0472">Membrane</keyword>
<proteinExistence type="predicted"/>
<feature type="transmembrane region" description="Helical" evidence="1">
    <location>
        <begin position="56"/>
        <end position="77"/>
    </location>
</feature>
<evidence type="ECO:0000256" key="1">
    <source>
        <dbReference type="SAM" id="Phobius"/>
    </source>
</evidence>
<keyword evidence="1" id="KW-1133">Transmembrane helix</keyword>
<dbReference type="EMBL" id="JAUCML010000006">
    <property type="protein sequence ID" value="MDM7885646.1"/>
    <property type="molecule type" value="Genomic_DNA"/>
</dbReference>
<keyword evidence="1" id="KW-0812">Transmembrane</keyword>
<organism evidence="2 3">
    <name type="scientific">Curtobacterium citri</name>
    <dbReference type="NCBI Taxonomy" id="3055139"/>
    <lineage>
        <taxon>Bacteria</taxon>
        <taxon>Bacillati</taxon>
        <taxon>Actinomycetota</taxon>
        <taxon>Actinomycetes</taxon>
        <taxon>Micrococcales</taxon>
        <taxon>Microbacteriaceae</taxon>
        <taxon>Curtobacterium</taxon>
    </lineage>
</organism>
<comment type="caution">
    <text evidence="2">The sequence shown here is derived from an EMBL/GenBank/DDBJ whole genome shotgun (WGS) entry which is preliminary data.</text>
</comment>
<dbReference type="Proteomes" id="UP001237823">
    <property type="component" value="Unassembled WGS sequence"/>
</dbReference>
<evidence type="ECO:0000313" key="3">
    <source>
        <dbReference type="Proteomes" id="UP001237823"/>
    </source>
</evidence>
<feature type="transmembrane region" description="Helical" evidence="1">
    <location>
        <begin position="28"/>
        <end position="50"/>
    </location>
</feature>
<keyword evidence="3" id="KW-1185">Reference proteome</keyword>
<dbReference type="RefSeq" id="WP_289459092.1">
    <property type="nucleotide sequence ID" value="NZ_JAUCML010000006.1"/>
</dbReference>